<dbReference type="AlphaFoldDB" id="A0A2G5SCD0"/>
<accession>A0A2G5SCD0</accession>
<keyword evidence="2" id="KW-1185">Reference proteome</keyword>
<gene>
    <name evidence="1" type="ORF">B9Z55_028329</name>
</gene>
<dbReference type="EMBL" id="PDUG01000021">
    <property type="protein sequence ID" value="PIC12551.1"/>
    <property type="molecule type" value="Genomic_DNA"/>
</dbReference>
<comment type="caution">
    <text evidence="1">The sequence shown here is derived from an EMBL/GenBank/DDBJ whole genome shotgun (WGS) entry which is preliminary data.</text>
</comment>
<sequence>MDRTKTHSNGRYLVDMFNFQFFPLDVDFTKWEHRLRIAFDKVSVYNLHLAEILRANKPVFDALSRNPSFFKPLTLQEIFQLKVFNSIVKEDARFTTANGFEQLKDVDASSFPLNFCGIGFIDNDWSLFMPPVY</sequence>
<dbReference type="STRING" id="1611254.A0A2G5SCD0"/>
<dbReference type="Proteomes" id="UP000230233">
    <property type="component" value="Unassembled WGS sequence"/>
</dbReference>
<proteinExistence type="predicted"/>
<reference evidence="2" key="1">
    <citation type="submission" date="2017-10" db="EMBL/GenBank/DDBJ databases">
        <title>Rapid genome shrinkage in a self-fertile nematode reveals novel sperm competition proteins.</title>
        <authorList>
            <person name="Yin D."/>
            <person name="Schwarz E.M."/>
            <person name="Thomas C.G."/>
            <person name="Felde R.L."/>
            <person name="Korf I.F."/>
            <person name="Cutter A.D."/>
            <person name="Schartner C.M."/>
            <person name="Ralston E.J."/>
            <person name="Meyer B.J."/>
            <person name="Haag E.S."/>
        </authorList>
    </citation>
    <scope>NUCLEOTIDE SEQUENCE [LARGE SCALE GENOMIC DNA]</scope>
    <source>
        <strain evidence="2">JU1422</strain>
    </source>
</reference>
<evidence type="ECO:0000313" key="1">
    <source>
        <dbReference type="EMBL" id="PIC12551.1"/>
    </source>
</evidence>
<protein>
    <submittedName>
        <fullName evidence="1">Uncharacterized protein</fullName>
    </submittedName>
</protein>
<evidence type="ECO:0000313" key="2">
    <source>
        <dbReference type="Proteomes" id="UP000230233"/>
    </source>
</evidence>
<organism evidence="1 2">
    <name type="scientific">Caenorhabditis nigoni</name>
    <dbReference type="NCBI Taxonomy" id="1611254"/>
    <lineage>
        <taxon>Eukaryota</taxon>
        <taxon>Metazoa</taxon>
        <taxon>Ecdysozoa</taxon>
        <taxon>Nematoda</taxon>
        <taxon>Chromadorea</taxon>
        <taxon>Rhabditida</taxon>
        <taxon>Rhabditina</taxon>
        <taxon>Rhabditomorpha</taxon>
        <taxon>Rhabditoidea</taxon>
        <taxon>Rhabditidae</taxon>
        <taxon>Peloderinae</taxon>
        <taxon>Caenorhabditis</taxon>
    </lineage>
</organism>
<name>A0A2G5SCD0_9PELO</name>
<dbReference type="OrthoDB" id="5826275at2759"/>